<comment type="subcellular location">
    <subcellularLocation>
        <location evidence="2">Bacterial flagellum basal body</location>
    </subcellularLocation>
    <subcellularLocation>
        <location evidence="3">Cell outer membrane</location>
    </subcellularLocation>
</comment>
<keyword evidence="9" id="KW-0969">Cilium</keyword>
<name>A0A941W622_9BACT</name>
<dbReference type="GO" id="GO:0071973">
    <property type="term" value="P:bacterial-type flagellum-dependent cell motility"/>
    <property type="evidence" value="ECO:0007669"/>
    <property type="project" value="InterPro"/>
</dbReference>
<dbReference type="EMBL" id="JAANXD010000073">
    <property type="protein sequence ID" value="MBS1258685.1"/>
    <property type="molecule type" value="Genomic_DNA"/>
</dbReference>
<protein>
    <submittedName>
        <fullName evidence="9">Flagellar L-ring protein</fullName>
    </submittedName>
</protein>
<dbReference type="GO" id="GO:0009279">
    <property type="term" value="C:cell outer membrane"/>
    <property type="evidence" value="ECO:0007669"/>
    <property type="project" value="UniProtKB-SubCell"/>
</dbReference>
<dbReference type="Pfam" id="PF02107">
    <property type="entry name" value="FlgH"/>
    <property type="match status" value="1"/>
</dbReference>
<evidence type="ECO:0000256" key="4">
    <source>
        <dbReference type="ARBA" id="ARBA00006929"/>
    </source>
</evidence>
<sequence>MTNFSRYLMFKLFLTVSIITVLYDCAIADSLWQKRVSVNYNLFDDNRARRIGDLVTITISEKTTIDNSEESTTDNTSTVTGSRDNDKFFRGMWSGIRNGRNARFDDRTANAFSNAYSDDFDGKGTYDSSRIVKDITMTAMVVEVLDNGNLVLEGKRNVKVNKEQYTLKLTGIARPIDISTDNIIASEKMSNVKFGLDGKGWLTRAGKKGWFNRLKDLFWPY</sequence>
<keyword evidence="9" id="KW-0966">Cell projection</keyword>
<comment type="similarity">
    <text evidence="4">Belongs to the FlgH family.</text>
</comment>
<evidence type="ECO:0000256" key="2">
    <source>
        <dbReference type="ARBA" id="ARBA00004117"/>
    </source>
</evidence>
<dbReference type="PRINTS" id="PR01008">
    <property type="entry name" value="FLGLRINGFLGH"/>
</dbReference>
<gene>
    <name evidence="9" type="ORF">MAG551_01747</name>
</gene>
<evidence type="ECO:0000256" key="3">
    <source>
        <dbReference type="ARBA" id="ARBA00004442"/>
    </source>
</evidence>
<reference evidence="9" key="1">
    <citation type="journal article" date="2021" name="ISME J.">
        <title>Fine-scale metabolic discontinuity in a stratified prokaryote microbiome of a Red Sea deep halocline.</title>
        <authorList>
            <person name="Michoud G."/>
            <person name="Ngugi D.K."/>
            <person name="Barozzi A."/>
            <person name="Merlino G."/>
            <person name="Calleja M.L."/>
            <person name="Delgado-Huertas A."/>
            <person name="Moran X.A.G."/>
            <person name="Daffonchio D."/>
        </authorList>
    </citation>
    <scope>NUCLEOTIDE SEQUENCE</scope>
    <source>
        <strain evidence="9">SuakinDeep_MAG55_1</strain>
    </source>
</reference>
<evidence type="ECO:0000313" key="9">
    <source>
        <dbReference type="EMBL" id="MBS1258685.1"/>
    </source>
</evidence>
<evidence type="ECO:0000256" key="8">
    <source>
        <dbReference type="ARBA" id="ARBA00023237"/>
    </source>
</evidence>
<keyword evidence="5" id="KW-0732">Signal</keyword>
<organism evidence="9 10">
    <name type="scientific">Candidatus Scalindua arabica</name>
    <dbReference type="NCBI Taxonomy" id="1127984"/>
    <lineage>
        <taxon>Bacteria</taxon>
        <taxon>Pseudomonadati</taxon>
        <taxon>Planctomycetota</taxon>
        <taxon>Candidatus Brocadiia</taxon>
        <taxon>Candidatus Brocadiales</taxon>
        <taxon>Candidatus Scalinduaceae</taxon>
        <taxon>Candidatus Scalindua</taxon>
    </lineage>
</organism>
<dbReference type="PANTHER" id="PTHR34933:SF1">
    <property type="entry name" value="FLAGELLAR L-RING PROTEIN"/>
    <property type="match status" value="1"/>
</dbReference>
<dbReference type="Proteomes" id="UP000722750">
    <property type="component" value="Unassembled WGS sequence"/>
</dbReference>
<comment type="caution">
    <text evidence="9">The sequence shown here is derived from an EMBL/GenBank/DDBJ whole genome shotgun (WGS) entry which is preliminary data.</text>
</comment>
<dbReference type="GO" id="GO:0003774">
    <property type="term" value="F:cytoskeletal motor activity"/>
    <property type="evidence" value="ECO:0007669"/>
    <property type="project" value="InterPro"/>
</dbReference>
<keyword evidence="7" id="KW-0975">Bacterial flagellum</keyword>
<keyword evidence="8" id="KW-0998">Cell outer membrane</keyword>
<dbReference type="AlphaFoldDB" id="A0A941W622"/>
<dbReference type="GO" id="GO:0009427">
    <property type="term" value="C:bacterial-type flagellum basal body, distal rod, L ring"/>
    <property type="evidence" value="ECO:0007669"/>
    <property type="project" value="InterPro"/>
</dbReference>
<evidence type="ECO:0000256" key="5">
    <source>
        <dbReference type="ARBA" id="ARBA00022729"/>
    </source>
</evidence>
<proteinExistence type="inferred from homology"/>
<dbReference type="InterPro" id="IPR000527">
    <property type="entry name" value="Flag_Lring"/>
</dbReference>
<keyword evidence="6" id="KW-0472">Membrane</keyword>
<dbReference type="PANTHER" id="PTHR34933">
    <property type="entry name" value="FLAGELLAR L-RING PROTEIN"/>
    <property type="match status" value="1"/>
</dbReference>
<evidence type="ECO:0000256" key="6">
    <source>
        <dbReference type="ARBA" id="ARBA00023136"/>
    </source>
</evidence>
<evidence type="ECO:0000313" key="10">
    <source>
        <dbReference type="Proteomes" id="UP000722750"/>
    </source>
</evidence>
<comment type="function">
    <text evidence="1">Assembles around the rod to form the L-ring and probably protects the motor/basal body from shearing forces during rotation.</text>
</comment>
<evidence type="ECO:0000256" key="1">
    <source>
        <dbReference type="ARBA" id="ARBA00002591"/>
    </source>
</evidence>
<keyword evidence="9" id="KW-0282">Flagellum</keyword>
<evidence type="ECO:0000256" key="7">
    <source>
        <dbReference type="ARBA" id="ARBA00023143"/>
    </source>
</evidence>
<accession>A0A941W622</accession>